<proteinExistence type="predicted"/>
<keyword evidence="2" id="KW-1185">Reference proteome</keyword>
<dbReference type="AlphaFoldDB" id="A0AAV3ZUW7"/>
<dbReference type="EMBL" id="BLXT01002806">
    <property type="protein sequence ID" value="GFN97703.1"/>
    <property type="molecule type" value="Genomic_DNA"/>
</dbReference>
<evidence type="ECO:0000313" key="1">
    <source>
        <dbReference type="EMBL" id="GFN97703.1"/>
    </source>
</evidence>
<protein>
    <submittedName>
        <fullName evidence="1">Uncharacterized protein</fullName>
    </submittedName>
</protein>
<gene>
    <name evidence="1" type="ORF">PoB_002420900</name>
</gene>
<sequence>MRDELLGCVRRLSSPREKYTDALFKEAARDREKAIAASGTAVDRDELLLDTSLLLDEFEKCKKLEDNTKTASGEEQLKAWRKLLRRCKALNGKDQGQKKRSKLEKQILWFQEALLNFIVAKENKSQDMNKCYTAMTKEFKELKRAGSWFKVLMIANYIGGITTESLCGLDGVACRLNELELKEPEKLPAGYVLRKRLQPDSATGR</sequence>
<name>A0AAV3ZUW7_9GAST</name>
<reference evidence="1 2" key="1">
    <citation type="journal article" date="2021" name="Elife">
        <title>Chloroplast acquisition without the gene transfer in kleptoplastic sea slugs, Plakobranchus ocellatus.</title>
        <authorList>
            <person name="Maeda T."/>
            <person name="Takahashi S."/>
            <person name="Yoshida T."/>
            <person name="Shimamura S."/>
            <person name="Takaki Y."/>
            <person name="Nagai Y."/>
            <person name="Toyoda A."/>
            <person name="Suzuki Y."/>
            <person name="Arimoto A."/>
            <person name="Ishii H."/>
            <person name="Satoh N."/>
            <person name="Nishiyama T."/>
            <person name="Hasebe M."/>
            <person name="Maruyama T."/>
            <person name="Minagawa J."/>
            <person name="Obokata J."/>
            <person name="Shigenobu S."/>
        </authorList>
    </citation>
    <scope>NUCLEOTIDE SEQUENCE [LARGE SCALE GENOMIC DNA]</scope>
</reference>
<accession>A0AAV3ZUW7</accession>
<dbReference type="Proteomes" id="UP000735302">
    <property type="component" value="Unassembled WGS sequence"/>
</dbReference>
<comment type="caution">
    <text evidence="1">The sequence shown here is derived from an EMBL/GenBank/DDBJ whole genome shotgun (WGS) entry which is preliminary data.</text>
</comment>
<organism evidence="1 2">
    <name type="scientific">Plakobranchus ocellatus</name>
    <dbReference type="NCBI Taxonomy" id="259542"/>
    <lineage>
        <taxon>Eukaryota</taxon>
        <taxon>Metazoa</taxon>
        <taxon>Spiralia</taxon>
        <taxon>Lophotrochozoa</taxon>
        <taxon>Mollusca</taxon>
        <taxon>Gastropoda</taxon>
        <taxon>Heterobranchia</taxon>
        <taxon>Euthyneura</taxon>
        <taxon>Panpulmonata</taxon>
        <taxon>Sacoglossa</taxon>
        <taxon>Placobranchoidea</taxon>
        <taxon>Plakobranchidae</taxon>
        <taxon>Plakobranchus</taxon>
    </lineage>
</organism>
<evidence type="ECO:0000313" key="2">
    <source>
        <dbReference type="Proteomes" id="UP000735302"/>
    </source>
</evidence>